<comment type="caution">
    <text evidence="2">The sequence shown here is derived from an EMBL/GenBank/DDBJ whole genome shotgun (WGS) entry which is preliminary data.</text>
</comment>
<dbReference type="PANTHER" id="PTHR47843:SF2">
    <property type="entry name" value="BTB DOMAIN-CONTAINING PROTEIN"/>
    <property type="match status" value="1"/>
</dbReference>
<dbReference type="InterPro" id="IPR011333">
    <property type="entry name" value="SKP1/BTB/POZ_sf"/>
</dbReference>
<dbReference type="InterPro" id="IPR000210">
    <property type="entry name" value="BTB/POZ_dom"/>
</dbReference>
<dbReference type="PROSITE" id="PS50097">
    <property type="entry name" value="BTB"/>
    <property type="match status" value="1"/>
</dbReference>
<feature type="domain" description="BTB" evidence="1">
    <location>
        <begin position="30"/>
        <end position="99"/>
    </location>
</feature>
<dbReference type="EMBL" id="LKMD01000105">
    <property type="protein sequence ID" value="PIA92633.1"/>
    <property type="molecule type" value="Genomic_DNA"/>
</dbReference>
<dbReference type="Gene3D" id="3.30.710.10">
    <property type="entry name" value="Potassium Channel Kv1.1, Chain A"/>
    <property type="match status" value="1"/>
</dbReference>
<protein>
    <recommendedName>
        <fullName evidence="1">BTB domain-containing protein</fullName>
    </recommendedName>
</protein>
<proteinExistence type="predicted"/>
<accession>A0A2G5HK95</accession>
<gene>
    <name evidence="2" type="ORF">CB0940_04706</name>
</gene>
<evidence type="ECO:0000259" key="1">
    <source>
        <dbReference type="PROSITE" id="PS50097"/>
    </source>
</evidence>
<evidence type="ECO:0000313" key="2">
    <source>
        <dbReference type="EMBL" id="PIA92633.1"/>
    </source>
</evidence>
<name>A0A2G5HK95_CERBT</name>
<dbReference type="Pfam" id="PF00651">
    <property type="entry name" value="BTB"/>
    <property type="match status" value="1"/>
</dbReference>
<dbReference type="AlphaFoldDB" id="A0A2G5HK95"/>
<dbReference type="SUPFAM" id="SSF54695">
    <property type="entry name" value="POZ domain"/>
    <property type="match status" value="1"/>
</dbReference>
<organism evidence="2 3">
    <name type="scientific">Cercospora beticola</name>
    <name type="common">Sugarbeet leaf spot fungus</name>
    <dbReference type="NCBI Taxonomy" id="122368"/>
    <lineage>
        <taxon>Eukaryota</taxon>
        <taxon>Fungi</taxon>
        <taxon>Dikarya</taxon>
        <taxon>Ascomycota</taxon>
        <taxon>Pezizomycotina</taxon>
        <taxon>Dothideomycetes</taxon>
        <taxon>Dothideomycetidae</taxon>
        <taxon>Mycosphaerellales</taxon>
        <taxon>Mycosphaerellaceae</taxon>
        <taxon>Cercospora</taxon>
    </lineage>
</organism>
<dbReference type="Proteomes" id="UP000230605">
    <property type="component" value="Chromosome 4"/>
</dbReference>
<sequence length="242" mass="27531">MTLALSTMSPSASIWTKALPAAHAHDFKSRTITIKVGQEPECFYVNEAMLRKTSKFFEKALKEQWKEGNEREVRLPEMKPHTFNIYLNWALTGKLFLEDGEEVWMSDNQIFDNIADSFVSGDMVFDSEFKDAVTDAAASLFASVRSGQGRWLLGSELRQYLYDNTSSSCATLRRMLVRQLSMSSKLAELVSEDEPPASLYELSVELAKGKSKAMEEFKKEVEDCEYHEHAPGADNCYRTRLH</sequence>
<reference evidence="2 3" key="1">
    <citation type="submission" date="2015-10" db="EMBL/GenBank/DDBJ databases">
        <title>The cercosporin biosynthetic gene cluster was horizontally transferred to several fungal lineages and shown to be expanded in Cercospora beticola based on microsynteny with recipient genomes.</title>
        <authorList>
            <person name="De Jonge R."/>
            <person name="Ebert M.K."/>
            <person name="Suttle J.C."/>
            <person name="Jurick Ii W.M."/>
            <person name="Secor G.A."/>
            <person name="Thomma B.P."/>
            <person name="Van De Peer Y."/>
            <person name="Bolton M.D."/>
        </authorList>
    </citation>
    <scope>NUCLEOTIDE SEQUENCE [LARGE SCALE GENOMIC DNA]</scope>
    <source>
        <strain evidence="2 3">09-40</strain>
    </source>
</reference>
<evidence type="ECO:0000313" key="3">
    <source>
        <dbReference type="Proteomes" id="UP000230605"/>
    </source>
</evidence>
<dbReference type="CDD" id="cd18186">
    <property type="entry name" value="BTB_POZ_ZBTB_KLHL-like"/>
    <property type="match status" value="1"/>
</dbReference>
<dbReference type="OrthoDB" id="3647298at2759"/>
<dbReference type="PANTHER" id="PTHR47843">
    <property type="entry name" value="BTB DOMAIN-CONTAINING PROTEIN-RELATED"/>
    <property type="match status" value="1"/>
</dbReference>